<organism evidence="3 4">
    <name type="scientific">Eimeria brunetti</name>
    <dbReference type="NCBI Taxonomy" id="51314"/>
    <lineage>
        <taxon>Eukaryota</taxon>
        <taxon>Sar</taxon>
        <taxon>Alveolata</taxon>
        <taxon>Apicomplexa</taxon>
        <taxon>Conoidasida</taxon>
        <taxon>Coccidia</taxon>
        <taxon>Eucoccidiorida</taxon>
        <taxon>Eimeriorina</taxon>
        <taxon>Eimeriidae</taxon>
        <taxon>Eimeria</taxon>
    </lineage>
</organism>
<dbReference type="Proteomes" id="UP000030750">
    <property type="component" value="Unassembled WGS sequence"/>
</dbReference>
<proteinExistence type="predicted"/>
<protein>
    <submittedName>
        <fullName evidence="3">Uncharacterized protein</fullName>
    </submittedName>
</protein>
<keyword evidence="2" id="KW-1133">Transmembrane helix</keyword>
<feature type="region of interest" description="Disordered" evidence="1">
    <location>
        <begin position="324"/>
        <end position="384"/>
    </location>
</feature>
<dbReference type="VEuPathDB" id="ToxoDB:EBH_0047810"/>
<feature type="compositionally biased region" description="Low complexity" evidence="1">
    <location>
        <begin position="327"/>
        <end position="341"/>
    </location>
</feature>
<evidence type="ECO:0000256" key="1">
    <source>
        <dbReference type="SAM" id="MobiDB-lite"/>
    </source>
</evidence>
<feature type="compositionally biased region" description="Polar residues" evidence="1">
    <location>
        <begin position="401"/>
        <end position="411"/>
    </location>
</feature>
<feature type="compositionally biased region" description="Polar residues" evidence="1">
    <location>
        <begin position="239"/>
        <end position="253"/>
    </location>
</feature>
<evidence type="ECO:0000256" key="2">
    <source>
        <dbReference type="SAM" id="Phobius"/>
    </source>
</evidence>
<feature type="region of interest" description="Disordered" evidence="1">
    <location>
        <begin position="239"/>
        <end position="279"/>
    </location>
</feature>
<reference evidence="3" key="2">
    <citation type="submission" date="2013-10" db="EMBL/GenBank/DDBJ databases">
        <authorList>
            <person name="Aslett M."/>
        </authorList>
    </citation>
    <scope>NUCLEOTIDE SEQUENCE [LARGE SCALE GENOMIC DNA]</scope>
    <source>
        <strain evidence="3">Houghton</strain>
    </source>
</reference>
<feature type="region of interest" description="Disordered" evidence="1">
    <location>
        <begin position="398"/>
        <end position="464"/>
    </location>
</feature>
<name>U6LWN3_9EIME</name>
<keyword evidence="2" id="KW-0472">Membrane</keyword>
<gene>
    <name evidence="3" type="ORF">EBH_0047810</name>
</gene>
<sequence>MPVLHSILQDSGTQNSGSALAPSELPTVESILAPSANLRVKACDSSSCLRVVLATVASVTAIVWLVFYCSRVYDRRGVTDPPVRRLASSKDSDAPGEACGKSGDGEAHQQYEGHPPGRLLDNKEWALPLKKRKLARAAVAVAGGDRHYPQQHEKQQQHLHETAAPLGLEETRYNRRQDHQGSLPLSVRSPFSTDVWTPAHPNATTGQLKFPHHPHAVAYFASDTKQAGALEMGGLQPQLRQMRQHVSQRTQQLQRKRPHPQQHQEQLQQHHDQVELDQQPESHLALRQKQQQQYLFQQKQHQSLLQHQQKQLQPQGPVQAIRDTEPQQAMQQEEQQAMAQEGCQNKREKAKRKHEEHGESEQPELKEEDEQQLLQPTGPLSGPFLEDEWIALDSSKHVAPQPNTSQQTLQASAGAATARPLMSENSTMQVIPGYPPVPLPKTPAAATEGASEDETAATAATTAAAGSAATARQLHAGGPSAAASTTAGKGSDLGAPILCCLLGGDSPGVARTQDAAAGSAVTAFVWATAFGGLPDMLDSTNDAIKGHPLVRLPRRLLEKTPPAFLIDMKRAVTNRHRKRKFVPLLHRAHALLSREVLFPAQMKELAEVAEDLVAHSMQYQCANQANEVNCRANERLGVRFLVLDIVVSAFIVLGQTPGGDYWDSFAETISDTAPALTPRSCYMGHLKFNTDLAQALSSAMRILKTGRRPSVEDLLKIKMMLFCYNYSPKRFKAPEYDPWRQGCFSR</sequence>
<dbReference type="OrthoDB" id="348494at2759"/>
<dbReference type="AlphaFoldDB" id="U6LWN3"/>
<evidence type="ECO:0000313" key="4">
    <source>
        <dbReference type="Proteomes" id="UP000030750"/>
    </source>
</evidence>
<feature type="compositionally biased region" description="Basic and acidic residues" evidence="1">
    <location>
        <begin position="353"/>
        <end position="365"/>
    </location>
</feature>
<keyword evidence="2" id="KW-0812">Transmembrane</keyword>
<evidence type="ECO:0000313" key="3">
    <source>
        <dbReference type="EMBL" id="CDJ52210.1"/>
    </source>
</evidence>
<accession>U6LWN3</accession>
<feature type="transmembrane region" description="Helical" evidence="2">
    <location>
        <begin position="48"/>
        <end position="67"/>
    </location>
</feature>
<keyword evidence="4" id="KW-1185">Reference proteome</keyword>
<feature type="region of interest" description="Disordered" evidence="1">
    <location>
        <begin position="82"/>
        <end position="120"/>
    </location>
</feature>
<reference evidence="3" key="1">
    <citation type="submission" date="2013-10" db="EMBL/GenBank/DDBJ databases">
        <title>Genomic analysis of the causative agents of coccidiosis in chickens.</title>
        <authorList>
            <person name="Reid A.J."/>
            <person name="Blake D."/>
            <person name="Billington K."/>
            <person name="Browne H."/>
            <person name="Dunn M."/>
            <person name="Hung S."/>
            <person name="Kawahara F."/>
            <person name="Miranda-Saavedra D."/>
            <person name="Mourier T."/>
            <person name="Nagra H."/>
            <person name="Otto T.D."/>
            <person name="Rawlings N."/>
            <person name="Sanchez A."/>
            <person name="Sanders M."/>
            <person name="Subramaniam C."/>
            <person name="Tay Y."/>
            <person name="Dear P."/>
            <person name="Doerig C."/>
            <person name="Gruber A."/>
            <person name="Parkinson J."/>
            <person name="Shirley M."/>
            <person name="Wan K.L."/>
            <person name="Berriman M."/>
            <person name="Tomley F."/>
            <person name="Pain A."/>
        </authorList>
    </citation>
    <scope>NUCLEOTIDE SEQUENCE [LARGE SCALE GENOMIC DNA]</scope>
    <source>
        <strain evidence="3">Houghton</strain>
    </source>
</reference>
<dbReference type="EMBL" id="HG713090">
    <property type="protein sequence ID" value="CDJ52210.1"/>
    <property type="molecule type" value="Genomic_DNA"/>
</dbReference>